<evidence type="ECO:0000256" key="9">
    <source>
        <dbReference type="RuleBase" id="RU004016"/>
    </source>
</evidence>
<dbReference type="PANTHER" id="PTHR21581:SF33">
    <property type="entry name" value="D-ALANYL-D-ALANINE CARBOXYPEPTIDASE DACB"/>
    <property type="match status" value="1"/>
</dbReference>
<feature type="active site" evidence="7">
    <location>
        <position position="144"/>
    </location>
</feature>
<feature type="chain" id="PRO_5038648688" evidence="11">
    <location>
        <begin position="29"/>
        <end position="417"/>
    </location>
</feature>
<dbReference type="PANTHER" id="PTHR21581">
    <property type="entry name" value="D-ALANYL-D-ALANINE CARBOXYPEPTIDASE"/>
    <property type="match status" value="1"/>
</dbReference>
<dbReference type="SUPFAM" id="SSF56601">
    <property type="entry name" value="beta-lactamase/transpeptidase-like"/>
    <property type="match status" value="1"/>
</dbReference>
<keyword evidence="3" id="KW-0378">Hydrolase</keyword>
<keyword evidence="13" id="KW-0121">Carboxypeptidase</keyword>
<dbReference type="GO" id="GO:0009002">
    <property type="term" value="F:serine-type D-Ala-D-Ala carboxypeptidase activity"/>
    <property type="evidence" value="ECO:0007669"/>
    <property type="project" value="InterPro"/>
</dbReference>
<dbReference type="InterPro" id="IPR012338">
    <property type="entry name" value="Beta-lactam/transpept-like"/>
</dbReference>
<keyword evidence="2 11" id="KW-0732">Signal</keyword>
<name>A0A9D1WGD1_9FIRM</name>
<gene>
    <name evidence="13" type="ORF">IAA45_02285</name>
</gene>
<dbReference type="GO" id="GO:0009252">
    <property type="term" value="P:peptidoglycan biosynthetic process"/>
    <property type="evidence" value="ECO:0007669"/>
    <property type="project" value="UniProtKB-KW"/>
</dbReference>
<dbReference type="Gene3D" id="3.40.710.10">
    <property type="entry name" value="DD-peptidase/beta-lactamase superfamily"/>
    <property type="match status" value="1"/>
</dbReference>
<feature type="transmembrane region" description="Helical" evidence="10">
    <location>
        <begin position="391"/>
        <end position="412"/>
    </location>
</feature>
<keyword evidence="10" id="KW-1133">Transmembrane helix</keyword>
<keyword evidence="4" id="KW-0133">Cell shape</keyword>
<keyword evidence="6" id="KW-0961">Cell wall biogenesis/degradation</keyword>
<feature type="binding site" evidence="8">
    <location>
        <position position="257"/>
    </location>
    <ligand>
        <name>substrate</name>
    </ligand>
</feature>
<evidence type="ECO:0000256" key="6">
    <source>
        <dbReference type="ARBA" id="ARBA00023316"/>
    </source>
</evidence>
<keyword evidence="10" id="KW-0812">Transmembrane</keyword>
<proteinExistence type="inferred from homology"/>
<feature type="signal peptide" evidence="11">
    <location>
        <begin position="1"/>
        <end position="28"/>
    </location>
</feature>
<dbReference type="PRINTS" id="PR00725">
    <property type="entry name" value="DADACBPTASE1"/>
</dbReference>
<feature type="domain" description="Peptidase S11 D-alanyl-D-alanine carboxypeptidase A N-terminal" evidence="12">
    <location>
        <begin position="53"/>
        <end position="285"/>
    </location>
</feature>
<keyword evidence="5" id="KW-0573">Peptidoglycan synthesis</keyword>
<accession>A0A9D1WGD1</accession>
<sequence length="417" mass="44257">MKKKRHRFLIHALSLTLAAALLQPVTVAATAEGQEAAAQTESQDAAQSDLWPAAPEIVSPSAYLLEDTTGAVLFDQAGDEVRYPGSAVKIMTMLVALENSSLSDTVTFTQTGVAAASGGAVNIAAQVGEELTMEQCLYAIMLASANDVCVQVAEHVSGSVEAFVEQMNQKAAELGCTNTVFANPTGLHDENQHSTAHDLALIMQAAIENETFRTISSAVSYTIPATNMTSSPRNLTDSFPLSAQNSTSLYEGILAGKTGYTQASGSTLVTAAERNGTLLIAVVLMGTTAQTPTDAMNLLDYGFQNFQRVQYSDADATLSGGYAMLPTGVTLNQIQVTENQTEEGIAQEYYYQDHLIGRGVIQAQTQETSPTPTAIDNAEYLQTLNQEKSPVPYFIICGAGAVILLLLALLLVKVIRS</sequence>
<reference evidence="13" key="2">
    <citation type="submission" date="2021-04" db="EMBL/GenBank/DDBJ databases">
        <authorList>
            <person name="Gilroy R."/>
        </authorList>
    </citation>
    <scope>NUCLEOTIDE SEQUENCE</scope>
    <source>
        <strain evidence="13">ChiSjej1B19-8411</strain>
    </source>
</reference>
<evidence type="ECO:0000256" key="2">
    <source>
        <dbReference type="ARBA" id="ARBA00022729"/>
    </source>
</evidence>
<dbReference type="GO" id="GO:0006508">
    <property type="term" value="P:proteolysis"/>
    <property type="evidence" value="ECO:0007669"/>
    <property type="project" value="InterPro"/>
</dbReference>
<protein>
    <submittedName>
        <fullName evidence="13">D-alanyl-D-alanine carboxypeptidase</fullName>
    </submittedName>
</protein>
<dbReference type="AlphaFoldDB" id="A0A9D1WGD1"/>
<evidence type="ECO:0000313" key="14">
    <source>
        <dbReference type="Proteomes" id="UP000886817"/>
    </source>
</evidence>
<evidence type="ECO:0000256" key="5">
    <source>
        <dbReference type="ARBA" id="ARBA00022984"/>
    </source>
</evidence>
<dbReference type="Pfam" id="PF00768">
    <property type="entry name" value="Peptidase_S11"/>
    <property type="match status" value="1"/>
</dbReference>
<feature type="active site" description="Proton acceptor" evidence="7">
    <location>
        <position position="89"/>
    </location>
</feature>
<feature type="active site" description="Acyl-ester intermediate" evidence="7">
    <location>
        <position position="86"/>
    </location>
</feature>
<evidence type="ECO:0000313" key="13">
    <source>
        <dbReference type="EMBL" id="HIX58533.1"/>
    </source>
</evidence>
<evidence type="ECO:0000256" key="7">
    <source>
        <dbReference type="PIRSR" id="PIRSR618044-1"/>
    </source>
</evidence>
<dbReference type="EMBL" id="DXEX01000058">
    <property type="protein sequence ID" value="HIX58533.1"/>
    <property type="molecule type" value="Genomic_DNA"/>
</dbReference>
<evidence type="ECO:0000256" key="8">
    <source>
        <dbReference type="PIRSR" id="PIRSR618044-2"/>
    </source>
</evidence>
<evidence type="ECO:0000256" key="10">
    <source>
        <dbReference type="SAM" id="Phobius"/>
    </source>
</evidence>
<dbReference type="GO" id="GO:0008360">
    <property type="term" value="P:regulation of cell shape"/>
    <property type="evidence" value="ECO:0007669"/>
    <property type="project" value="UniProtKB-KW"/>
</dbReference>
<dbReference type="InterPro" id="IPR001967">
    <property type="entry name" value="Peptidase_S11_N"/>
</dbReference>
<dbReference type="InterPro" id="IPR018044">
    <property type="entry name" value="Peptidase_S11"/>
</dbReference>
<reference evidence="13" key="1">
    <citation type="journal article" date="2021" name="PeerJ">
        <title>Extensive microbial diversity within the chicken gut microbiome revealed by metagenomics and culture.</title>
        <authorList>
            <person name="Gilroy R."/>
            <person name="Ravi A."/>
            <person name="Getino M."/>
            <person name="Pursley I."/>
            <person name="Horton D.L."/>
            <person name="Alikhan N.F."/>
            <person name="Baker D."/>
            <person name="Gharbi K."/>
            <person name="Hall N."/>
            <person name="Watson M."/>
            <person name="Adriaenssens E.M."/>
            <person name="Foster-Nyarko E."/>
            <person name="Jarju S."/>
            <person name="Secka A."/>
            <person name="Antonio M."/>
            <person name="Oren A."/>
            <person name="Chaudhuri R.R."/>
            <person name="La Ragione R."/>
            <person name="Hildebrand F."/>
            <person name="Pallen M.J."/>
        </authorList>
    </citation>
    <scope>NUCLEOTIDE SEQUENCE</scope>
    <source>
        <strain evidence="13">ChiSjej1B19-8411</strain>
    </source>
</reference>
<evidence type="ECO:0000256" key="3">
    <source>
        <dbReference type="ARBA" id="ARBA00022801"/>
    </source>
</evidence>
<evidence type="ECO:0000256" key="4">
    <source>
        <dbReference type="ARBA" id="ARBA00022960"/>
    </source>
</evidence>
<keyword evidence="10" id="KW-0472">Membrane</keyword>
<evidence type="ECO:0000256" key="1">
    <source>
        <dbReference type="ARBA" id="ARBA00007164"/>
    </source>
</evidence>
<comment type="caution">
    <text evidence="13">The sequence shown here is derived from an EMBL/GenBank/DDBJ whole genome shotgun (WGS) entry which is preliminary data.</text>
</comment>
<dbReference type="Proteomes" id="UP000886817">
    <property type="component" value="Unassembled WGS sequence"/>
</dbReference>
<comment type="similarity">
    <text evidence="1 9">Belongs to the peptidase S11 family.</text>
</comment>
<dbReference type="GO" id="GO:0071555">
    <property type="term" value="P:cell wall organization"/>
    <property type="evidence" value="ECO:0007669"/>
    <property type="project" value="UniProtKB-KW"/>
</dbReference>
<organism evidence="13 14">
    <name type="scientific">Candidatus Blautia gallistercoris</name>
    <dbReference type="NCBI Taxonomy" id="2838490"/>
    <lineage>
        <taxon>Bacteria</taxon>
        <taxon>Bacillati</taxon>
        <taxon>Bacillota</taxon>
        <taxon>Clostridia</taxon>
        <taxon>Lachnospirales</taxon>
        <taxon>Lachnospiraceae</taxon>
        <taxon>Blautia</taxon>
    </lineage>
</organism>
<evidence type="ECO:0000256" key="11">
    <source>
        <dbReference type="SAM" id="SignalP"/>
    </source>
</evidence>
<evidence type="ECO:0000259" key="12">
    <source>
        <dbReference type="Pfam" id="PF00768"/>
    </source>
</evidence>
<keyword evidence="13" id="KW-0645">Protease</keyword>